<dbReference type="PANTHER" id="PTHR43433">
    <property type="entry name" value="HYDROLASE, ALPHA/BETA FOLD FAMILY PROTEIN"/>
    <property type="match status" value="1"/>
</dbReference>
<comment type="caution">
    <text evidence="2">The sequence shown here is derived from an EMBL/GenBank/DDBJ whole genome shotgun (WGS) entry which is preliminary data.</text>
</comment>
<dbReference type="InterPro" id="IPR000073">
    <property type="entry name" value="AB_hydrolase_1"/>
</dbReference>
<dbReference type="SUPFAM" id="SSF53474">
    <property type="entry name" value="alpha/beta-Hydrolases"/>
    <property type="match status" value="1"/>
</dbReference>
<dbReference type="Proteomes" id="UP000321685">
    <property type="component" value="Unassembled WGS sequence"/>
</dbReference>
<dbReference type="InterPro" id="IPR026968">
    <property type="entry name" value="PcaD/CatD"/>
</dbReference>
<organism evidence="2 3">
    <name type="scientific">Pseudonocardia sulfidoxydans NBRC 16205</name>
    <dbReference type="NCBI Taxonomy" id="1223511"/>
    <lineage>
        <taxon>Bacteria</taxon>
        <taxon>Bacillati</taxon>
        <taxon>Actinomycetota</taxon>
        <taxon>Actinomycetes</taxon>
        <taxon>Pseudonocardiales</taxon>
        <taxon>Pseudonocardiaceae</taxon>
        <taxon>Pseudonocardia</taxon>
    </lineage>
</organism>
<evidence type="ECO:0000313" key="2">
    <source>
        <dbReference type="EMBL" id="GEL23004.1"/>
    </source>
</evidence>
<dbReference type="AlphaFoldDB" id="A0A511DGX6"/>
<gene>
    <name evidence="2" type="primary">pcaD</name>
    <name evidence="2" type="ORF">PSU4_19580</name>
</gene>
<reference evidence="2 3" key="1">
    <citation type="submission" date="2019-07" db="EMBL/GenBank/DDBJ databases">
        <title>Whole genome shotgun sequence of Pseudonocardia sulfidoxydans NBRC 16205.</title>
        <authorList>
            <person name="Hosoyama A."/>
            <person name="Uohara A."/>
            <person name="Ohji S."/>
            <person name="Ichikawa N."/>
        </authorList>
    </citation>
    <scope>NUCLEOTIDE SEQUENCE [LARGE SCALE GENOMIC DNA]</scope>
    <source>
        <strain evidence="2 3">NBRC 16205</strain>
    </source>
</reference>
<keyword evidence="3" id="KW-1185">Reference proteome</keyword>
<dbReference type="PANTHER" id="PTHR43433:SF5">
    <property type="entry name" value="AB HYDROLASE-1 DOMAIN-CONTAINING PROTEIN"/>
    <property type="match status" value="1"/>
</dbReference>
<dbReference type="PRINTS" id="PR00111">
    <property type="entry name" value="ABHYDROLASE"/>
</dbReference>
<feature type="domain" description="AB hydrolase-1" evidence="1">
    <location>
        <begin position="22"/>
        <end position="245"/>
    </location>
</feature>
<dbReference type="RefSeq" id="WP_147105235.1">
    <property type="nucleotide sequence ID" value="NZ_BJVJ01000014.1"/>
</dbReference>
<dbReference type="GO" id="GO:0042952">
    <property type="term" value="P:beta-ketoadipate pathway"/>
    <property type="evidence" value="ECO:0007669"/>
    <property type="project" value="InterPro"/>
</dbReference>
<dbReference type="EMBL" id="BJVJ01000014">
    <property type="protein sequence ID" value="GEL23004.1"/>
    <property type="molecule type" value="Genomic_DNA"/>
</dbReference>
<dbReference type="NCBIfam" id="TIGR02427">
    <property type="entry name" value="protocat_pcaD"/>
    <property type="match status" value="1"/>
</dbReference>
<dbReference type="GO" id="GO:0047570">
    <property type="term" value="F:3-oxoadipate enol-lactonase activity"/>
    <property type="evidence" value="ECO:0007669"/>
    <property type="project" value="InterPro"/>
</dbReference>
<evidence type="ECO:0000259" key="1">
    <source>
        <dbReference type="Pfam" id="PF00561"/>
    </source>
</evidence>
<dbReference type="InterPro" id="IPR029058">
    <property type="entry name" value="AB_hydrolase_fold"/>
</dbReference>
<name>A0A511DGX6_9PSEU</name>
<sequence>MSVQLHHVVDGPTEVDEADAAVLVLVGSLGSTLEMWRPNVETLARRHRVVRLDHRGHGGSPVPDGDYTVADLAGDVLATLDTLGIDRFHLCGLSLGGMVAQYLGSEHPDRVRTLTLCCTSSHFPDSTPWAERRATVTTSGTGSIAETIASRWFTPEWGAAHPDAVAEAAAMITATSDVGYAGCCAALAGWDHRDRLGSVTAPTLVIGAEHDLSTPIEPHTLTLVGAIPGARLEVLPAAHLATIERADDATRLILEHIGA</sequence>
<dbReference type="Gene3D" id="3.40.50.1820">
    <property type="entry name" value="alpha/beta hydrolase"/>
    <property type="match status" value="1"/>
</dbReference>
<protein>
    <submittedName>
        <fullName evidence="2">3-oxoadipate enol-lactonase</fullName>
    </submittedName>
</protein>
<dbReference type="InterPro" id="IPR050471">
    <property type="entry name" value="AB_hydrolase"/>
</dbReference>
<proteinExistence type="predicted"/>
<evidence type="ECO:0000313" key="3">
    <source>
        <dbReference type="Proteomes" id="UP000321685"/>
    </source>
</evidence>
<dbReference type="OrthoDB" id="3396704at2"/>
<dbReference type="Pfam" id="PF00561">
    <property type="entry name" value="Abhydrolase_1"/>
    <property type="match status" value="1"/>
</dbReference>
<accession>A0A511DGX6</accession>